<keyword evidence="3" id="KW-1185">Reference proteome</keyword>
<evidence type="ECO:0000313" key="3">
    <source>
        <dbReference type="Proteomes" id="UP000027138"/>
    </source>
</evidence>
<dbReference type="EMBL" id="KK914382">
    <property type="protein sequence ID" value="KDP37764.1"/>
    <property type="molecule type" value="Genomic_DNA"/>
</dbReference>
<feature type="region of interest" description="Disordered" evidence="1">
    <location>
        <begin position="1"/>
        <end position="22"/>
    </location>
</feature>
<sequence>MAPKKVKSSKVSKVAKAMKKKTEVESFNKRAPLLVLDPPTTDVGAVSKFVNVERGLLSPSTEPNRKRL</sequence>
<reference evidence="2 3" key="1">
    <citation type="journal article" date="2014" name="PLoS ONE">
        <title>Global Analysis of Gene Expression Profiles in Physic Nut (Jatropha curcas L.) Seedlings Exposed to Salt Stress.</title>
        <authorList>
            <person name="Zhang L."/>
            <person name="Zhang C."/>
            <person name="Wu P."/>
            <person name="Chen Y."/>
            <person name="Li M."/>
            <person name="Jiang H."/>
            <person name="Wu G."/>
        </authorList>
    </citation>
    <scope>NUCLEOTIDE SEQUENCE [LARGE SCALE GENOMIC DNA]</scope>
    <source>
        <strain evidence="3">cv. GZQX0401</strain>
        <tissue evidence="2">Young leaves</tissue>
    </source>
</reference>
<dbReference type="AlphaFoldDB" id="A0A067L113"/>
<evidence type="ECO:0000256" key="1">
    <source>
        <dbReference type="SAM" id="MobiDB-lite"/>
    </source>
</evidence>
<name>A0A067L113_JATCU</name>
<organism evidence="2 3">
    <name type="scientific">Jatropha curcas</name>
    <name type="common">Barbados nut</name>
    <dbReference type="NCBI Taxonomy" id="180498"/>
    <lineage>
        <taxon>Eukaryota</taxon>
        <taxon>Viridiplantae</taxon>
        <taxon>Streptophyta</taxon>
        <taxon>Embryophyta</taxon>
        <taxon>Tracheophyta</taxon>
        <taxon>Spermatophyta</taxon>
        <taxon>Magnoliopsida</taxon>
        <taxon>eudicotyledons</taxon>
        <taxon>Gunneridae</taxon>
        <taxon>Pentapetalae</taxon>
        <taxon>rosids</taxon>
        <taxon>fabids</taxon>
        <taxon>Malpighiales</taxon>
        <taxon>Euphorbiaceae</taxon>
        <taxon>Crotonoideae</taxon>
        <taxon>Jatropheae</taxon>
        <taxon>Jatropha</taxon>
    </lineage>
</organism>
<proteinExistence type="predicted"/>
<protein>
    <submittedName>
        <fullName evidence="2">Uncharacterized protein</fullName>
    </submittedName>
</protein>
<dbReference type="Proteomes" id="UP000027138">
    <property type="component" value="Unassembled WGS sequence"/>
</dbReference>
<feature type="compositionally biased region" description="Basic residues" evidence="1">
    <location>
        <begin position="1"/>
        <end position="10"/>
    </location>
</feature>
<evidence type="ECO:0000313" key="2">
    <source>
        <dbReference type="EMBL" id="KDP37764.1"/>
    </source>
</evidence>
<gene>
    <name evidence="2" type="ORF">JCGZ_06443</name>
</gene>
<accession>A0A067L113</accession>